<keyword evidence="2" id="KW-0378">Hydrolase</keyword>
<comment type="caution">
    <text evidence="2">The sequence shown here is derived from an EMBL/GenBank/DDBJ whole genome shotgun (WGS) entry which is preliminary data.</text>
</comment>
<sequence>MGMYRDIDLESRSRREFIRAGAVFLGGMWLFPTLPTFGSAKEISLRTEVPWFKLPLRIMHTVLRETDVQDYDVDIVTNYVLKSGANVLCVNAGGITDFWQNPLPAANLNPFLKGRDILKDISEACKAKGIRVIGRVDFRGVVPEVYEKFPDWFAKNRDQRPMMMTYTKPHLHIACYNTPYRNDYANEYIGRVLQAYDLDGIWHNSPGYDGICYCPYCQEAYKAYNGRTIPVMGESSTEELDAYMGWKRYAADAYMDKIKRTIKSYGEDKVYTAEVFSMYEVGRRVNNGIDLKNAFDHFDILVSVAFLTENAENIHYEDYNYAQSIIKFLKSAAPEREAVVMYGGNGTSHRLVIEPSLDVKIWLWEILAVGGRFWNCYFTNVPTIAYDTRNAFVEEDANHFVREHAELLAGHVPVSRIGIYYSRPTRLHYRNELLEEEQFGEAIKGMEAVLIESHIPHDFILSEQVSADKLKAYHLVILPNVHCMAEAEVKLLTDYVNGGGNLLATYATSLLDQEGNPRKDFALSQLFGVNYGGERWNTRKDNYQFISAPEHPLVAEDAVKTQLLHQYAYTLKTMPLSSAKVICHAVPTVHNQPPDKAWVERLASEHPTIVEHAFGKGKVIYFANQPDVTTHQMGHGDARNVLARAVNYLVGEENLPKSNAPSSVHMGWTRSIETPGKYVFSLVNTSSGPKRPTRELISVHQLSFRLPLPGQQLISHKILKNQGSIHVVGEPGFVTIEIEKLEDFVAVYLEAEYV</sequence>
<dbReference type="InterPro" id="IPR013738">
    <property type="entry name" value="Beta_galactosidase_Trimer"/>
</dbReference>
<dbReference type="CDD" id="cd03143">
    <property type="entry name" value="A4_beta-galactosidase_middle_domain"/>
    <property type="match status" value="1"/>
</dbReference>
<evidence type="ECO:0000259" key="1">
    <source>
        <dbReference type="Pfam" id="PF08532"/>
    </source>
</evidence>
<proteinExistence type="predicted"/>
<organism evidence="2 3">
    <name type="scientific">Lunatimonas lonarensis</name>
    <dbReference type="NCBI Taxonomy" id="1232681"/>
    <lineage>
        <taxon>Bacteria</taxon>
        <taxon>Pseudomonadati</taxon>
        <taxon>Bacteroidota</taxon>
        <taxon>Cytophagia</taxon>
        <taxon>Cytophagales</taxon>
        <taxon>Cyclobacteriaceae</taxon>
    </lineage>
</organism>
<dbReference type="InterPro" id="IPR028212">
    <property type="entry name" value="GHL6"/>
</dbReference>
<dbReference type="GO" id="GO:0004565">
    <property type="term" value="F:beta-galactosidase activity"/>
    <property type="evidence" value="ECO:0007669"/>
    <property type="project" value="UniProtKB-EC"/>
</dbReference>
<dbReference type="AlphaFoldDB" id="R7ZTY7"/>
<gene>
    <name evidence="2" type="ORF">ADIS_1950</name>
</gene>
<evidence type="ECO:0000313" key="2">
    <source>
        <dbReference type="EMBL" id="EON77547.1"/>
    </source>
</evidence>
<dbReference type="GO" id="GO:0005975">
    <property type="term" value="P:carbohydrate metabolic process"/>
    <property type="evidence" value="ECO:0007669"/>
    <property type="project" value="InterPro"/>
</dbReference>
<keyword evidence="3" id="KW-1185">Reference proteome</keyword>
<dbReference type="Proteomes" id="UP000013909">
    <property type="component" value="Unassembled WGS sequence"/>
</dbReference>
<dbReference type="SUPFAM" id="SSF52317">
    <property type="entry name" value="Class I glutamine amidotransferase-like"/>
    <property type="match status" value="1"/>
</dbReference>
<accession>R7ZTY7</accession>
<reference evidence="2 3" key="1">
    <citation type="submission" date="2013-02" db="EMBL/GenBank/DDBJ databases">
        <title>A novel strain isolated from Lonar lake, Maharashtra, India.</title>
        <authorList>
            <person name="Singh A."/>
        </authorList>
    </citation>
    <scope>NUCLEOTIDE SEQUENCE [LARGE SCALE GENOMIC DNA]</scope>
    <source>
        <strain evidence="2 3">AK24</strain>
    </source>
</reference>
<dbReference type="Pfam" id="PF08532">
    <property type="entry name" value="Glyco_hydro_42M"/>
    <property type="match status" value="1"/>
</dbReference>
<dbReference type="Gene3D" id="3.40.50.880">
    <property type="match status" value="1"/>
</dbReference>
<dbReference type="Pfam" id="PF14871">
    <property type="entry name" value="GHL6"/>
    <property type="match status" value="1"/>
</dbReference>
<dbReference type="EMBL" id="AQHR01000051">
    <property type="protein sequence ID" value="EON77547.1"/>
    <property type="molecule type" value="Genomic_DNA"/>
</dbReference>
<dbReference type="Gene3D" id="3.20.20.80">
    <property type="entry name" value="Glycosidases"/>
    <property type="match status" value="1"/>
</dbReference>
<dbReference type="STRING" id="1232681.ADIS_1950"/>
<name>R7ZTY7_9BACT</name>
<dbReference type="InterPro" id="IPR017853">
    <property type="entry name" value="GH"/>
</dbReference>
<feature type="domain" description="Beta-galactosidase trimerisation" evidence="1">
    <location>
        <begin position="450"/>
        <end position="625"/>
    </location>
</feature>
<dbReference type="EC" id="3.2.1.23" evidence="2"/>
<evidence type="ECO:0000313" key="3">
    <source>
        <dbReference type="Proteomes" id="UP000013909"/>
    </source>
</evidence>
<protein>
    <submittedName>
        <fullName evidence="2">Beta-galactosidase</fullName>
        <ecNumber evidence="2">3.2.1.23</ecNumber>
    </submittedName>
</protein>
<dbReference type="SUPFAM" id="SSF51445">
    <property type="entry name" value="(Trans)glycosidases"/>
    <property type="match status" value="1"/>
</dbReference>
<keyword evidence="2" id="KW-0326">Glycosidase</keyword>
<dbReference type="InterPro" id="IPR029062">
    <property type="entry name" value="Class_I_gatase-like"/>
</dbReference>